<dbReference type="InterPro" id="IPR001041">
    <property type="entry name" value="2Fe-2S_ferredoxin-type"/>
</dbReference>
<dbReference type="Pfam" id="PF00211">
    <property type="entry name" value="Guanylate_cyc"/>
    <property type="match status" value="1"/>
</dbReference>
<feature type="domain" description="2Fe-2S ferredoxin-type" evidence="6">
    <location>
        <begin position="256"/>
        <end position="350"/>
    </location>
</feature>
<evidence type="ECO:0000256" key="2">
    <source>
        <dbReference type="ARBA" id="ARBA00022475"/>
    </source>
</evidence>
<dbReference type="SMART" id="SM00044">
    <property type="entry name" value="CYCc"/>
    <property type="match status" value="1"/>
</dbReference>
<keyword evidence="3 4" id="KW-0472">Membrane</keyword>
<organism evidence="7 8">
    <name type="scientific">Ramlibacter aurantiacus</name>
    <dbReference type="NCBI Taxonomy" id="2801330"/>
    <lineage>
        <taxon>Bacteria</taxon>
        <taxon>Pseudomonadati</taxon>
        <taxon>Pseudomonadota</taxon>
        <taxon>Betaproteobacteria</taxon>
        <taxon>Burkholderiales</taxon>
        <taxon>Comamonadaceae</taxon>
        <taxon>Ramlibacter</taxon>
    </lineage>
</organism>
<dbReference type="SUPFAM" id="SSF54292">
    <property type="entry name" value="2Fe-2S ferredoxin-like"/>
    <property type="match status" value="1"/>
</dbReference>
<keyword evidence="4" id="KW-1133">Transmembrane helix</keyword>
<dbReference type="AlphaFoldDB" id="A0A937D756"/>
<dbReference type="RefSeq" id="WP_201684727.1">
    <property type="nucleotide sequence ID" value="NZ_JAEQNA010000005.1"/>
</dbReference>
<gene>
    <name evidence="7" type="ORF">JI739_14975</name>
</gene>
<keyword evidence="8" id="KW-1185">Reference proteome</keyword>
<dbReference type="EMBL" id="JAEQNA010000005">
    <property type="protein sequence ID" value="MBL0421658.1"/>
    <property type="molecule type" value="Genomic_DNA"/>
</dbReference>
<accession>A0A937D756</accession>
<dbReference type="Gene3D" id="3.10.20.30">
    <property type="match status" value="1"/>
</dbReference>
<name>A0A937D756_9BURK</name>
<evidence type="ECO:0000313" key="8">
    <source>
        <dbReference type="Proteomes" id="UP000613011"/>
    </source>
</evidence>
<dbReference type="InterPro" id="IPR012675">
    <property type="entry name" value="Beta-grasp_dom_sf"/>
</dbReference>
<evidence type="ECO:0000256" key="3">
    <source>
        <dbReference type="ARBA" id="ARBA00023136"/>
    </source>
</evidence>
<sequence>MPHFLSTSRPSQSLTARRLRLASGLVLFTFVTTHLLNHALGLVSLEAAEGGRRVFLAFWRSVPMTVLFYGAFLVHVGLALAALHDRRTLRMPALEATRLVIGLAIPALLAVHFTGTRVAHELYGIEDSYTRVAGAIWGGGNAPRQLALVTLAWVHGCLGIHFVLRHRAAWQRALPAVLSVAVLLPVLAALGLATMGREVEGRPQAPPPPITAEAAAPAAETLPAITQGLLLAFHGLLAAVLLARSGRTLAERWRGRSLQLQYPGRRIAVPRDWSVLEASRAHGIAHLSLCGGRGRCSTCRIRVAGDPAHVPPPAEAERRTLARIRAPADVRLACQLRPLGDLAVTPLLPARHEPAIDDAAEREVVVLFVDLRGWSTLSEQHLPHDLAYVLDQFFETVAVAVRASGGVPNQFIGDSVMALFGLESDLGSACRQALAAAAAVDEAMQLLRARLRQEFGHALDHGMGLHAGQAAIGEVGWRDTRTFSAVGDAVNVAARLQELCKSYAVRLVVSAEVLQAAGHEGQAGLQPHDIAVRGREDRLRVYAVDSPARLAGGTPNTRPRPAPP</sequence>
<feature type="transmembrane region" description="Helical" evidence="4">
    <location>
        <begin position="146"/>
        <end position="164"/>
    </location>
</feature>
<dbReference type="GO" id="GO:0035556">
    <property type="term" value="P:intracellular signal transduction"/>
    <property type="evidence" value="ECO:0007669"/>
    <property type="project" value="InterPro"/>
</dbReference>
<keyword evidence="4" id="KW-0812">Transmembrane</keyword>
<dbReference type="PANTHER" id="PTHR43081:SF17">
    <property type="entry name" value="BLL5647 PROTEIN"/>
    <property type="match status" value="1"/>
</dbReference>
<dbReference type="CDD" id="cd00207">
    <property type="entry name" value="fer2"/>
    <property type="match status" value="1"/>
</dbReference>
<dbReference type="PROSITE" id="PS51085">
    <property type="entry name" value="2FE2S_FER_2"/>
    <property type="match status" value="1"/>
</dbReference>
<dbReference type="InterPro" id="IPR034804">
    <property type="entry name" value="SQR/QFR_C/D"/>
</dbReference>
<dbReference type="GO" id="GO:0004016">
    <property type="term" value="F:adenylate cyclase activity"/>
    <property type="evidence" value="ECO:0007669"/>
    <property type="project" value="UniProtKB-ARBA"/>
</dbReference>
<dbReference type="GO" id="GO:0005886">
    <property type="term" value="C:plasma membrane"/>
    <property type="evidence" value="ECO:0007669"/>
    <property type="project" value="UniProtKB-SubCell"/>
</dbReference>
<dbReference type="InterPro" id="IPR050697">
    <property type="entry name" value="Adenylyl/Guanylyl_Cyclase_3/4"/>
</dbReference>
<dbReference type="Proteomes" id="UP000613011">
    <property type="component" value="Unassembled WGS sequence"/>
</dbReference>
<evidence type="ECO:0000256" key="1">
    <source>
        <dbReference type="ARBA" id="ARBA00004651"/>
    </source>
</evidence>
<comment type="caution">
    <text evidence="7">The sequence shown here is derived from an EMBL/GenBank/DDBJ whole genome shotgun (WGS) entry which is preliminary data.</text>
</comment>
<comment type="subcellular location">
    <subcellularLocation>
        <location evidence="1">Cell membrane</location>
        <topology evidence="1">Multi-pass membrane protein</topology>
    </subcellularLocation>
</comment>
<feature type="transmembrane region" description="Helical" evidence="4">
    <location>
        <begin position="96"/>
        <end position="114"/>
    </location>
</feature>
<evidence type="ECO:0000259" key="5">
    <source>
        <dbReference type="PROSITE" id="PS50125"/>
    </source>
</evidence>
<feature type="transmembrane region" description="Helical" evidence="4">
    <location>
        <begin position="21"/>
        <end position="45"/>
    </location>
</feature>
<evidence type="ECO:0000256" key="4">
    <source>
        <dbReference type="SAM" id="Phobius"/>
    </source>
</evidence>
<protein>
    <submittedName>
        <fullName evidence="7">Adenylate/guanylate cyclase domain-containing protein</fullName>
    </submittedName>
</protein>
<dbReference type="GO" id="GO:0051536">
    <property type="term" value="F:iron-sulfur cluster binding"/>
    <property type="evidence" value="ECO:0007669"/>
    <property type="project" value="InterPro"/>
</dbReference>
<dbReference type="PROSITE" id="PS50125">
    <property type="entry name" value="GUANYLATE_CYCLASE_2"/>
    <property type="match status" value="1"/>
</dbReference>
<feature type="transmembrane region" description="Helical" evidence="4">
    <location>
        <begin position="65"/>
        <end position="84"/>
    </location>
</feature>
<dbReference type="Gene3D" id="3.30.70.1230">
    <property type="entry name" value="Nucleotide cyclase"/>
    <property type="match status" value="1"/>
</dbReference>
<dbReference type="InterPro" id="IPR036010">
    <property type="entry name" value="2Fe-2S_ferredoxin-like_sf"/>
</dbReference>
<feature type="domain" description="Guanylate cyclase" evidence="5">
    <location>
        <begin position="365"/>
        <end position="497"/>
    </location>
</feature>
<dbReference type="SUPFAM" id="SSF81343">
    <property type="entry name" value="Fumarate reductase respiratory complex transmembrane subunits"/>
    <property type="match status" value="1"/>
</dbReference>
<reference evidence="7" key="1">
    <citation type="submission" date="2021-01" db="EMBL/GenBank/DDBJ databases">
        <title>Ramlibacter sp. strain AW1 16S ribosomal RNA gene Genome sequencing and assembly.</title>
        <authorList>
            <person name="Kang M."/>
        </authorList>
    </citation>
    <scope>NUCLEOTIDE SEQUENCE</scope>
    <source>
        <strain evidence="7">AW1</strain>
    </source>
</reference>
<evidence type="ECO:0000259" key="6">
    <source>
        <dbReference type="PROSITE" id="PS51085"/>
    </source>
</evidence>
<dbReference type="CDD" id="cd07302">
    <property type="entry name" value="CHD"/>
    <property type="match status" value="1"/>
</dbReference>
<dbReference type="GO" id="GO:0006171">
    <property type="term" value="P:cAMP biosynthetic process"/>
    <property type="evidence" value="ECO:0007669"/>
    <property type="project" value="TreeGrafter"/>
</dbReference>
<feature type="transmembrane region" description="Helical" evidence="4">
    <location>
        <begin position="176"/>
        <end position="196"/>
    </location>
</feature>
<dbReference type="Pfam" id="PF00111">
    <property type="entry name" value="Fer2"/>
    <property type="match status" value="1"/>
</dbReference>
<proteinExistence type="predicted"/>
<dbReference type="SUPFAM" id="SSF55073">
    <property type="entry name" value="Nucleotide cyclase"/>
    <property type="match status" value="1"/>
</dbReference>
<keyword evidence="2" id="KW-1003">Cell membrane</keyword>
<dbReference type="InterPro" id="IPR001054">
    <property type="entry name" value="A/G_cyclase"/>
</dbReference>
<evidence type="ECO:0000313" key="7">
    <source>
        <dbReference type="EMBL" id="MBL0421658.1"/>
    </source>
</evidence>
<dbReference type="PANTHER" id="PTHR43081">
    <property type="entry name" value="ADENYLATE CYCLASE, TERMINAL-DIFFERENTIATION SPECIFIC-RELATED"/>
    <property type="match status" value="1"/>
</dbReference>
<dbReference type="InterPro" id="IPR029787">
    <property type="entry name" value="Nucleotide_cyclase"/>
</dbReference>